<keyword evidence="8" id="KW-0999">Mitochondrion inner membrane</keyword>
<keyword evidence="7" id="KW-0677">Repeat</keyword>
<reference evidence="17 18" key="1">
    <citation type="journal article" date="2023" name="BMC Biotechnol.">
        <title>Vitis rotundifolia cv Carlos genome sequencing.</title>
        <authorList>
            <person name="Huff M."/>
            <person name="Hulse-Kemp A."/>
            <person name="Scheffler B."/>
            <person name="Youngblood R."/>
            <person name="Simpson S."/>
            <person name="Babiker E."/>
            <person name="Staton M."/>
        </authorList>
    </citation>
    <scope>NUCLEOTIDE SEQUENCE [LARGE SCALE GENOMIC DNA]</scope>
    <source>
        <tissue evidence="17">Leaf</tissue>
    </source>
</reference>
<evidence type="ECO:0000256" key="7">
    <source>
        <dbReference type="ARBA" id="ARBA00022737"/>
    </source>
</evidence>
<protein>
    <recommendedName>
        <fullName evidence="16">ADP/ATP translocase</fullName>
    </recommendedName>
    <alternativeName>
        <fullName evidence="16">ADP,ATP carrier protein</fullName>
    </alternativeName>
</protein>
<evidence type="ECO:0000256" key="10">
    <source>
        <dbReference type="ARBA" id="ARBA00023128"/>
    </source>
</evidence>
<feature type="transmembrane region" description="Helical" evidence="16">
    <location>
        <begin position="227"/>
        <end position="250"/>
    </location>
</feature>
<keyword evidence="6 14" id="KW-0812">Transmembrane</keyword>
<feature type="transmembrane region" description="Helical" evidence="16">
    <location>
        <begin position="331"/>
        <end position="352"/>
    </location>
</feature>
<keyword evidence="4 15" id="KW-0813">Transport</keyword>
<keyword evidence="5" id="KW-0050">Antiport</keyword>
<evidence type="ECO:0000256" key="11">
    <source>
        <dbReference type="ARBA" id="ARBA00023136"/>
    </source>
</evidence>
<evidence type="ECO:0000256" key="3">
    <source>
        <dbReference type="ARBA" id="ARBA00011245"/>
    </source>
</evidence>
<sequence length="426" mass="46386">MAVYKFLLNMLNYIHFLFPRDCPLHFLLYNVRIFLYRSPFLVSNMADGSQHSSIFQKINGQSSLFSTLSPNLQSRNTSVHSLSSAYVNGGLQTSLLPASSGNGLALVSPLSPIFAQAPAEKGAKGFLIDFLMGGVSAAVSKSAAAPIERVKLLIQNQDEMIKAGRLSEPYKGITDCFARTIKDEGVIALWRGNTANVIRYFPTQALNFAFKDYFKRLFNFKKDRDGYWKWFAGNLASGGAAGASSLLFVYSLDYARTRLANDAKAAKKGGERQFNGLIDVYKKTIKSDGIAGLYRGFNISCVGIIVYRGLYFGMYDSLKPVVLVGELQDSFLASFLLGWGITIGAGLASYPIDTVRRRMMMTSGEAVKYKSSFDAFSQILKNEGARSLFKGAGANILRAVAGAGVLAGYDKLQLLVLGKKYGSGGG</sequence>
<proteinExistence type="inferred from homology"/>
<dbReference type="InterPro" id="IPR002113">
    <property type="entry name" value="ADT_euk_type"/>
</dbReference>
<keyword evidence="9 16" id="KW-1133">Transmembrane helix</keyword>
<comment type="subcellular location">
    <subcellularLocation>
        <location evidence="16">Membrane</location>
        <topology evidence="16">Multi-pass membrane protein</topology>
    </subcellularLocation>
    <subcellularLocation>
        <location evidence="1">Mitochondrion inner membrane</location>
        <topology evidence="1">Multi-pass membrane protein</topology>
    </subcellularLocation>
</comment>
<dbReference type="PANTHER" id="PTHR45635">
    <property type="entry name" value="ADP,ATP CARRIER PROTEIN 1-RELATED-RELATED"/>
    <property type="match status" value="1"/>
</dbReference>
<comment type="function">
    <text evidence="13">ADP:ATP antiporter that mediates import of ADP into the mitochondrial matrix for ATP synthesis, and export of ATP out to fuel the cell. Cycles between the cytoplasmic-open state (c-state) and the matrix-open state (m-state): operates by the alternating access mechanism with a single substrate-binding site intermittently exposed to either the cytosolic (c-state) or matrix (m-state) side of the inner mitochondrial membrane.</text>
</comment>
<feature type="repeat" description="Solcar" evidence="14">
    <location>
        <begin position="124"/>
        <end position="217"/>
    </location>
</feature>
<feature type="repeat" description="Solcar" evidence="14">
    <location>
        <begin position="229"/>
        <end position="321"/>
    </location>
</feature>
<feature type="transmembrane region" description="Helical" evidence="16">
    <location>
        <begin position="292"/>
        <end position="311"/>
    </location>
</feature>
<evidence type="ECO:0000256" key="16">
    <source>
        <dbReference type="RuleBase" id="RU368008"/>
    </source>
</evidence>
<comment type="similarity">
    <text evidence="2 15">Belongs to the mitochondrial carrier (TC 2.A.29) family.</text>
</comment>
<gene>
    <name evidence="17" type="ORF">PVL29_015267</name>
</gene>
<dbReference type="GO" id="GO:0005471">
    <property type="term" value="F:ATP:ADP antiporter activity"/>
    <property type="evidence" value="ECO:0007669"/>
    <property type="project" value="UniProtKB-UniRule"/>
</dbReference>
<dbReference type="PRINTS" id="PR00927">
    <property type="entry name" value="ADPTRNSLCASE"/>
</dbReference>
<dbReference type="GO" id="GO:1990544">
    <property type="term" value="P:mitochondrial ATP transmembrane transport"/>
    <property type="evidence" value="ECO:0007669"/>
    <property type="project" value="InterPro"/>
</dbReference>
<evidence type="ECO:0000256" key="1">
    <source>
        <dbReference type="ARBA" id="ARBA00004448"/>
    </source>
</evidence>
<dbReference type="InterPro" id="IPR018108">
    <property type="entry name" value="MCP_transmembrane"/>
</dbReference>
<dbReference type="FunFam" id="1.50.40.10:FF:000001">
    <property type="entry name" value="ADP,ATP carrier protein, mitochondrial"/>
    <property type="match status" value="1"/>
</dbReference>
<organism evidence="17 18">
    <name type="scientific">Vitis rotundifolia</name>
    <name type="common">Muscadine grape</name>
    <dbReference type="NCBI Taxonomy" id="103349"/>
    <lineage>
        <taxon>Eukaryota</taxon>
        <taxon>Viridiplantae</taxon>
        <taxon>Streptophyta</taxon>
        <taxon>Embryophyta</taxon>
        <taxon>Tracheophyta</taxon>
        <taxon>Spermatophyta</taxon>
        <taxon>Magnoliopsida</taxon>
        <taxon>eudicotyledons</taxon>
        <taxon>Gunneridae</taxon>
        <taxon>Pentapetalae</taxon>
        <taxon>rosids</taxon>
        <taxon>Vitales</taxon>
        <taxon>Vitaceae</taxon>
        <taxon>Viteae</taxon>
        <taxon>Vitis</taxon>
    </lineage>
</organism>
<dbReference type="SUPFAM" id="SSF103506">
    <property type="entry name" value="Mitochondrial carrier"/>
    <property type="match status" value="1"/>
</dbReference>
<evidence type="ECO:0000313" key="17">
    <source>
        <dbReference type="EMBL" id="KAJ9686286.1"/>
    </source>
</evidence>
<dbReference type="AlphaFoldDB" id="A0AA38ZC41"/>
<name>A0AA38ZC41_VITRO</name>
<comment type="function">
    <text evidence="16">Catalyzes the exchange of ADP and ATP across the membrane.</text>
</comment>
<dbReference type="GO" id="GO:0005743">
    <property type="term" value="C:mitochondrial inner membrane"/>
    <property type="evidence" value="ECO:0007669"/>
    <property type="project" value="UniProtKB-SubCell"/>
</dbReference>
<evidence type="ECO:0000256" key="6">
    <source>
        <dbReference type="ARBA" id="ARBA00022692"/>
    </source>
</evidence>
<accession>A0AA38ZC41</accession>
<comment type="catalytic activity">
    <reaction evidence="12">
        <text>ADP(in) + ATP(out) = ADP(out) + ATP(in)</text>
        <dbReference type="Rhea" id="RHEA:34999"/>
        <dbReference type="ChEBI" id="CHEBI:30616"/>
        <dbReference type="ChEBI" id="CHEBI:456216"/>
    </reaction>
    <physiologicalReaction direction="left-to-right" evidence="12">
        <dbReference type="Rhea" id="RHEA:35000"/>
    </physiologicalReaction>
</comment>
<evidence type="ECO:0000313" key="18">
    <source>
        <dbReference type="Proteomes" id="UP001168098"/>
    </source>
</evidence>
<comment type="caution">
    <text evidence="16">Lacks conserved residue(s) required for the propagation of feature annotation.</text>
</comment>
<dbReference type="PRINTS" id="PR00926">
    <property type="entry name" value="MITOCARRIER"/>
</dbReference>
<evidence type="ECO:0000256" key="8">
    <source>
        <dbReference type="ARBA" id="ARBA00022792"/>
    </source>
</evidence>
<keyword evidence="10" id="KW-0496">Mitochondrion</keyword>
<evidence type="ECO:0000256" key="13">
    <source>
        <dbReference type="ARBA" id="ARBA00045250"/>
    </source>
</evidence>
<comment type="caution">
    <text evidence="17">The sequence shown here is derived from an EMBL/GenBank/DDBJ whole genome shotgun (WGS) entry which is preliminary data.</text>
</comment>
<dbReference type="Proteomes" id="UP001168098">
    <property type="component" value="Unassembled WGS sequence"/>
</dbReference>
<dbReference type="InterPro" id="IPR023395">
    <property type="entry name" value="MCP_dom_sf"/>
</dbReference>
<comment type="subunit">
    <text evidence="3 16">Monomer.</text>
</comment>
<dbReference type="GO" id="GO:0140021">
    <property type="term" value="P:mitochondrial ADP transmembrane transport"/>
    <property type="evidence" value="ECO:0007669"/>
    <property type="project" value="InterPro"/>
</dbReference>
<evidence type="ECO:0000256" key="15">
    <source>
        <dbReference type="RuleBase" id="RU000488"/>
    </source>
</evidence>
<keyword evidence="11 14" id="KW-0472">Membrane</keyword>
<evidence type="ECO:0000256" key="12">
    <source>
        <dbReference type="ARBA" id="ARBA00024143"/>
    </source>
</evidence>
<evidence type="ECO:0000256" key="4">
    <source>
        <dbReference type="ARBA" id="ARBA00022448"/>
    </source>
</evidence>
<feature type="repeat" description="Solcar" evidence="14">
    <location>
        <begin position="329"/>
        <end position="415"/>
    </location>
</feature>
<dbReference type="Pfam" id="PF00153">
    <property type="entry name" value="Mito_carr"/>
    <property type="match status" value="3"/>
</dbReference>
<dbReference type="InterPro" id="IPR002067">
    <property type="entry name" value="MCP"/>
</dbReference>
<dbReference type="PANTHER" id="PTHR45635:SF14">
    <property type="entry name" value="ADP_ATP TRANSLOCASE"/>
    <property type="match status" value="1"/>
</dbReference>
<dbReference type="EMBL" id="JARBHA010000012">
    <property type="protein sequence ID" value="KAJ9686286.1"/>
    <property type="molecule type" value="Genomic_DNA"/>
</dbReference>
<keyword evidence="18" id="KW-1185">Reference proteome</keyword>
<dbReference type="Gene3D" id="1.50.40.10">
    <property type="entry name" value="Mitochondrial carrier domain"/>
    <property type="match status" value="1"/>
</dbReference>
<evidence type="ECO:0000256" key="2">
    <source>
        <dbReference type="ARBA" id="ARBA00006375"/>
    </source>
</evidence>
<evidence type="ECO:0000256" key="5">
    <source>
        <dbReference type="ARBA" id="ARBA00022449"/>
    </source>
</evidence>
<dbReference type="PROSITE" id="PS50920">
    <property type="entry name" value="SOLCAR"/>
    <property type="match status" value="3"/>
</dbReference>
<evidence type="ECO:0000256" key="14">
    <source>
        <dbReference type="PROSITE-ProRule" id="PRU00282"/>
    </source>
</evidence>
<evidence type="ECO:0000256" key="9">
    <source>
        <dbReference type="ARBA" id="ARBA00022989"/>
    </source>
</evidence>